<proteinExistence type="predicted"/>
<accession>A0A8S3VEA2</accession>
<dbReference type="AlphaFoldDB" id="A0A8S3VEA2"/>
<evidence type="ECO:0000256" key="1">
    <source>
        <dbReference type="SAM" id="MobiDB-lite"/>
    </source>
</evidence>
<name>A0A8S3VEA2_MYTED</name>
<evidence type="ECO:0000313" key="2">
    <source>
        <dbReference type="EMBL" id="CAG2255613.1"/>
    </source>
</evidence>
<keyword evidence="3" id="KW-1185">Reference proteome</keyword>
<organism evidence="2 3">
    <name type="scientific">Mytilus edulis</name>
    <name type="common">Blue mussel</name>
    <dbReference type="NCBI Taxonomy" id="6550"/>
    <lineage>
        <taxon>Eukaryota</taxon>
        <taxon>Metazoa</taxon>
        <taxon>Spiralia</taxon>
        <taxon>Lophotrochozoa</taxon>
        <taxon>Mollusca</taxon>
        <taxon>Bivalvia</taxon>
        <taxon>Autobranchia</taxon>
        <taxon>Pteriomorphia</taxon>
        <taxon>Mytilida</taxon>
        <taxon>Mytiloidea</taxon>
        <taxon>Mytilidae</taxon>
        <taxon>Mytilinae</taxon>
        <taxon>Mytilus</taxon>
    </lineage>
</organism>
<dbReference type="EMBL" id="CAJPWZ010003279">
    <property type="protein sequence ID" value="CAG2255613.1"/>
    <property type="molecule type" value="Genomic_DNA"/>
</dbReference>
<feature type="compositionally biased region" description="Polar residues" evidence="1">
    <location>
        <begin position="297"/>
        <end position="308"/>
    </location>
</feature>
<feature type="region of interest" description="Disordered" evidence="1">
    <location>
        <begin position="616"/>
        <end position="635"/>
    </location>
</feature>
<dbReference type="Proteomes" id="UP000683360">
    <property type="component" value="Unassembled WGS sequence"/>
</dbReference>
<feature type="compositionally biased region" description="Basic and acidic residues" evidence="1">
    <location>
        <begin position="616"/>
        <end position="633"/>
    </location>
</feature>
<protein>
    <submittedName>
        <fullName evidence="2">Uncharacterized protein</fullName>
    </submittedName>
</protein>
<reference evidence="2" key="1">
    <citation type="submission" date="2021-03" db="EMBL/GenBank/DDBJ databases">
        <authorList>
            <person name="Bekaert M."/>
        </authorList>
    </citation>
    <scope>NUCLEOTIDE SEQUENCE</scope>
</reference>
<gene>
    <name evidence="2" type="ORF">MEDL_67020</name>
</gene>
<feature type="region of interest" description="Disordered" evidence="1">
    <location>
        <begin position="454"/>
        <end position="483"/>
    </location>
</feature>
<evidence type="ECO:0000313" key="3">
    <source>
        <dbReference type="Proteomes" id="UP000683360"/>
    </source>
</evidence>
<comment type="caution">
    <text evidence="2">The sequence shown here is derived from an EMBL/GenBank/DDBJ whole genome shotgun (WGS) entry which is preliminary data.</text>
</comment>
<sequence>MLRFKRCTNDPVDLQTQYALFSERLIKRGYPKTEIKTVMQEVTAKQRIDTLMVKPKSVLQSPPLVFSTVFSRQKSHIKNNILKHWDKLKDDEEAKLLFDKRSLCLKFRGKGNETETSKSKFFLDMNNSSFMSHVVNGYEGVVEYIDAWKKFDGAGTHLIDSMQSAVKGTCYENLGQETSNAFKSVHSSSNGIDPSGKLREMENLLFGLKNQLESGDENDRCHSNLQILCRCLLLFLKVQLDYHQMCSATVASLLSVLVQSYECSENKDILLQMSNLDIIPPSPRQSPSRNNSRKKQNQSSYSPKLPTKQNTLKSSFLSLFERKNSPDESSSGTAFYVDISKSDQSDAPTKDNQKVLNKDVVFDSIEEPHGEPRGDVQTGILVQIGPDPTDEVLPESSLMKPVSPDQNIVKQISGKTPLASAEELDSVINLLSACGTQPKHMETIHENQLTVPSIYTSRTPSPGSDEMRPSKVQPQRHSEGSLDFSGMGGVGRNTWPHRSSLPSVALSGHMNYHDMMGTGGTLPRRFSHELNRPNPNFLSPQPSTNALTGSNWSFPDYKYGNRTWPMNSMSTQCSDTLNSLNSSWSAIQDSDDLSDDSSCGEQFFAVGLDLVHAMDSKNESSDEETDKQVKNTDEQNVDILSSVSWSQKQSWPSSNQTAAVSPCDQDSRMYRIYLALDTYNKEINKRTDFLGNQ</sequence>
<dbReference type="OrthoDB" id="6086695at2759"/>
<feature type="region of interest" description="Disordered" evidence="1">
    <location>
        <begin position="275"/>
        <end position="308"/>
    </location>
</feature>